<gene>
    <name evidence="1" type="ORF">LTS18_008013</name>
</gene>
<sequence length="281" mass="31535">METLNHHNNITYTTPQKSHTSSNKEAQLLLTYSRSDRLTCTFSIAKKRQSNFSKSFRSHFLLSTKWQNLKKLSIVRATAATQKILIPGPFPQEESDPASAAPPLPRAVPSLFGHLDTRRAAARLGSQTRLPANPQIAANNAITFPYSRANSRPAELAERAGEVARTRRRDREDQRVWYQQPLPPPWAAQPQPFDEIADETMHDGNDASDLPEAITTDAPPLQERIGYRADFFNGDPSRRYGYQPAAPARPLHHYRRNAAVQINGVWAPPPQPPPYPGNYEA</sequence>
<evidence type="ECO:0000313" key="2">
    <source>
        <dbReference type="Proteomes" id="UP001186974"/>
    </source>
</evidence>
<evidence type="ECO:0000313" key="1">
    <source>
        <dbReference type="EMBL" id="KAK3065155.1"/>
    </source>
</evidence>
<organism evidence="1 2">
    <name type="scientific">Coniosporium uncinatum</name>
    <dbReference type="NCBI Taxonomy" id="93489"/>
    <lineage>
        <taxon>Eukaryota</taxon>
        <taxon>Fungi</taxon>
        <taxon>Dikarya</taxon>
        <taxon>Ascomycota</taxon>
        <taxon>Pezizomycotina</taxon>
        <taxon>Dothideomycetes</taxon>
        <taxon>Dothideomycetes incertae sedis</taxon>
        <taxon>Coniosporium</taxon>
    </lineage>
</organism>
<comment type="caution">
    <text evidence="1">The sequence shown here is derived from an EMBL/GenBank/DDBJ whole genome shotgun (WGS) entry which is preliminary data.</text>
</comment>
<dbReference type="Proteomes" id="UP001186974">
    <property type="component" value="Unassembled WGS sequence"/>
</dbReference>
<dbReference type="EMBL" id="JAWDJW010006354">
    <property type="protein sequence ID" value="KAK3065155.1"/>
    <property type="molecule type" value="Genomic_DNA"/>
</dbReference>
<reference evidence="1" key="1">
    <citation type="submission" date="2024-09" db="EMBL/GenBank/DDBJ databases">
        <title>Black Yeasts Isolated from many extreme environments.</title>
        <authorList>
            <person name="Coleine C."/>
            <person name="Stajich J.E."/>
            <person name="Selbmann L."/>
        </authorList>
    </citation>
    <scope>NUCLEOTIDE SEQUENCE</scope>
    <source>
        <strain evidence="1">CCFEE 5737</strain>
    </source>
</reference>
<protein>
    <submittedName>
        <fullName evidence="1">Uncharacterized protein</fullName>
    </submittedName>
</protein>
<name>A0ACC3DCG4_9PEZI</name>
<keyword evidence="2" id="KW-1185">Reference proteome</keyword>
<proteinExistence type="predicted"/>
<accession>A0ACC3DCG4</accession>